<gene>
    <name evidence="1" type="ORF">METZ01_LOCUS143085</name>
</gene>
<dbReference type="SUPFAM" id="SSF141571">
    <property type="entry name" value="Pentapeptide repeat-like"/>
    <property type="match status" value="1"/>
</dbReference>
<organism evidence="1">
    <name type="scientific">marine metagenome</name>
    <dbReference type="NCBI Taxonomy" id="408172"/>
    <lineage>
        <taxon>unclassified sequences</taxon>
        <taxon>metagenomes</taxon>
        <taxon>ecological metagenomes</taxon>
    </lineage>
</organism>
<dbReference type="PANTHER" id="PTHR42999:SF1">
    <property type="entry name" value="PENTAPEPTIDE REPEAT-CONTAINING PROTEIN"/>
    <property type="match status" value="1"/>
</dbReference>
<dbReference type="InterPro" id="IPR001646">
    <property type="entry name" value="5peptide_repeat"/>
</dbReference>
<dbReference type="EMBL" id="UINC01021834">
    <property type="protein sequence ID" value="SVA90231.1"/>
    <property type="molecule type" value="Genomic_DNA"/>
</dbReference>
<proteinExistence type="predicted"/>
<dbReference type="Gene3D" id="2.160.20.80">
    <property type="entry name" value="E3 ubiquitin-protein ligase SopA"/>
    <property type="match status" value="1"/>
</dbReference>
<dbReference type="InterPro" id="IPR052949">
    <property type="entry name" value="PA_immunity-related"/>
</dbReference>
<sequence length="201" mass="22785">MTILKNDTVYEDEIFSGMKAVSLKVSRSTFEECQFLDCDLAEAEFDQCRFIECEFRDSNLNVTKLPGSRFFESQFKDCKVTGINWTSLDWTGITVSAPMAFESCDLSFSVFNSLSLPGLIIKNCKAWYADFEACDLTQSVFTNTDLQDARFNGTKLDKSDFDGAVNYYIDPMGNSIREAHFDFPEVINLLKAFDIKIKGSD</sequence>
<accession>A0A381ZMN7</accession>
<evidence type="ECO:0000313" key="1">
    <source>
        <dbReference type="EMBL" id="SVA90231.1"/>
    </source>
</evidence>
<dbReference type="Pfam" id="PF13599">
    <property type="entry name" value="Pentapeptide_4"/>
    <property type="match status" value="2"/>
</dbReference>
<evidence type="ECO:0008006" key="2">
    <source>
        <dbReference type="Google" id="ProtNLM"/>
    </source>
</evidence>
<dbReference type="PANTHER" id="PTHR42999">
    <property type="entry name" value="ANTIBIOTIC RESISTANCE PROTEIN MCBG"/>
    <property type="match status" value="1"/>
</dbReference>
<name>A0A381ZMN7_9ZZZZ</name>
<reference evidence="1" key="1">
    <citation type="submission" date="2018-05" db="EMBL/GenBank/DDBJ databases">
        <authorList>
            <person name="Lanie J.A."/>
            <person name="Ng W.-L."/>
            <person name="Kazmierczak K.M."/>
            <person name="Andrzejewski T.M."/>
            <person name="Davidsen T.M."/>
            <person name="Wayne K.J."/>
            <person name="Tettelin H."/>
            <person name="Glass J.I."/>
            <person name="Rusch D."/>
            <person name="Podicherti R."/>
            <person name="Tsui H.-C.T."/>
            <person name="Winkler M.E."/>
        </authorList>
    </citation>
    <scope>NUCLEOTIDE SEQUENCE</scope>
</reference>
<protein>
    <recommendedName>
        <fullName evidence="2">Pentapeptide repeat-containing protein</fullName>
    </recommendedName>
</protein>
<dbReference type="AlphaFoldDB" id="A0A381ZMN7"/>